<dbReference type="OrthoDB" id="120976at2759"/>
<accession>A0A0P1AIW4</accession>
<dbReference type="Pfam" id="PF13516">
    <property type="entry name" value="LRR_6"/>
    <property type="match status" value="2"/>
</dbReference>
<keyword evidence="2" id="KW-0175">Coiled coil</keyword>
<dbReference type="InterPro" id="IPR032675">
    <property type="entry name" value="LRR_dom_sf"/>
</dbReference>
<dbReference type="Gene3D" id="3.80.10.10">
    <property type="entry name" value="Ribonuclease Inhibitor"/>
    <property type="match status" value="2"/>
</dbReference>
<keyword evidence="4" id="KW-1185">Reference proteome</keyword>
<keyword evidence="1" id="KW-0677">Repeat</keyword>
<sequence length="663" mass="76461">MTDSKRQNANESAKHTALTDAILDYSNLYLGDDMFTKIVEKARGASTPTRLDLRGNRFEAGAARALAALLRTSHNVVSISLEWNNVGLLDQGVEALAGALEMDKRLLTLDLRNNNITPEGAKALAKALRVNQTLRQLDLRWNDIGNIGVLAFTEALQFNHSLLTLKLTGNNCSLKHVEKLELLLNRNRGLTETPLPLTKDASCQNDCEILDSESRTDDQLLLQLLAEKEKLEIAVNLCKQEEQKALEGKEELILQLQRVRKDADMAKDERDRYQQREVDAKRDIHELKMQLDELENRRKLEFEEYRSARKALERENGVYREKARQMETLHGQEREKKDKHIAQLEEAKYTLENEKHRTSLTIRQQQDEIIKLENQLQDAEHFYARKEERLVSEHDSKLIAAQRQHDLVIGSIQIQLSCISSQFKASENTVRELQERCESLQAKLLQSQIEHEQIIGKLKQDMEMEVQERVQRMVGSVEAQVVDVKRARQHLEQEVTQNVETIRQLRQDNVLLQQAKNEKQRELDDTILAQATALSEKGTLLATAVSERARLEEKLQLQQRKMEDQDARLVQMQACFNERVQELTMSAKVVMEKNAINVNEKTDMIALLESKVLQLERDLTTQNYEHEKRIDDLAESFGRFVQEQIGKERERRKKISVATIFDG</sequence>
<dbReference type="OMA" id="EVDHMTR"/>
<dbReference type="EMBL" id="CCYD01000523">
    <property type="protein sequence ID" value="CEG40798.1"/>
    <property type="molecule type" value="Genomic_DNA"/>
</dbReference>
<evidence type="ECO:0000313" key="3">
    <source>
        <dbReference type="EMBL" id="CEG40798.1"/>
    </source>
</evidence>
<feature type="coiled-coil region" evidence="2">
    <location>
        <begin position="423"/>
        <end position="450"/>
    </location>
</feature>
<dbReference type="SMART" id="SM00368">
    <property type="entry name" value="LRR_RI"/>
    <property type="match status" value="3"/>
</dbReference>
<dbReference type="PROSITE" id="PS51450">
    <property type="entry name" value="LRR"/>
    <property type="match status" value="1"/>
</dbReference>
<dbReference type="STRING" id="4781.A0A0P1AIW4"/>
<feature type="coiled-coil region" evidence="2">
    <location>
        <begin position="221"/>
        <end position="389"/>
    </location>
</feature>
<dbReference type="GeneID" id="36406036"/>
<dbReference type="SUPFAM" id="SSF52047">
    <property type="entry name" value="RNI-like"/>
    <property type="match status" value="1"/>
</dbReference>
<name>A0A0P1AIW4_PLAHL</name>
<reference evidence="4" key="1">
    <citation type="submission" date="2014-09" db="EMBL/GenBank/DDBJ databases">
        <authorList>
            <person name="Sharma Rahul"/>
            <person name="Thines Marco"/>
        </authorList>
    </citation>
    <scope>NUCLEOTIDE SEQUENCE [LARGE SCALE GENOMIC DNA]</scope>
</reference>
<dbReference type="Proteomes" id="UP000054928">
    <property type="component" value="Unassembled WGS sequence"/>
</dbReference>
<dbReference type="PANTHER" id="PTHR24111">
    <property type="entry name" value="LEUCINE-RICH REPEAT-CONTAINING PROTEIN 34"/>
    <property type="match status" value="1"/>
</dbReference>
<evidence type="ECO:0000256" key="1">
    <source>
        <dbReference type="ARBA" id="ARBA00022737"/>
    </source>
</evidence>
<evidence type="ECO:0000256" key="2">
    <source>
        <dbReference type="SAM" id="Coils"/>
    </source>
</evidence>
<organism evidence="3 4">
    <name type="scientific">Plasmopara halstedii</name>
    <name type="common">Downy mildew of sunflower</name>
    <dbReference type="NCBI Taxonomy" id="4781"/>
    <lineage>
        <taxon>Eukaryota</taxon>
        <taxon>Sar</taxon>
        <taxon>Stramenopiles</taxon>
        <taxon>Oomycota</taxon>
        <taxon>Peronosporomycetes</taxon>
        <taxon>Peronosporales</taxon>
        <taxon>Peronosporaceae</taxon>
        <taxon>Plasmopara</taxon>
    </lineage>
</organism>
<proteinExistence type="predicted"/>
<dbReference type="InterPro" id="IPR052201">
    <property type="entry name" value="LRR-containing_regulator"/>
</dbReference>
<protein>
    <submittedName>
        <fullName evidence="3">LRR-containing protein</fullName>
    </submittedName>
</protein>
<dbReference type="PANTHER" id="PTHR24111:SF0">
    <property type="entry name" value="LEUCINE-RICH REPEAT-CONTAINING PROTEIN"/>
    <property type="match status" value="1"/>
</dbReference>
<dbReference type="InterPro" id="IPR001611">
    <property type="entry name" value="Leu-rich_rpt"/>
</dbReference>
<dbReference type="AlphaFoldDB" id="A0A0P1AIW4"/>
<evidence type="ECO:0000313" key="4">
    <source>
        <dbReference type="Proteomes" id="UP000054928"/>
    </source>
</evidence>
<dbReference type="RefSeq" id="XP_024577167.1">
    <property type="nucleotide sequence ID" value="XM_024726496.1"/>
</dbReference>
<feature type="coiled-coil region" evidence="2">
    <location>
        <begin position="474"/>
        <end position="568"/>
    </location>
</feature>